<dbReference type="Gene3D" id="3.10.110.10">
    <property type="entry name" value="Ubiquitin Conjugating Enzyme"/>
    <property type="match status" value="1"/>
</dbReference>
<dbReference type="STRING" id="1805483.A0A177EDR7"/>
<dbReference type="Pfam" id="PF00179">
    <property type="entry name" value="UQ_con"/>
    <property type="match status" value="1"/>
</dbReference>
<keyword evidence="1" id="KW-0833">Ubl conjugation pathway</keyword>
<dbReference type="GeneID" id="93647134"/>
<dbReference type="SUPFAM" id="SSF54495">
    <property type="entry name" value="UBC-like"/>
    <property type="match status" value="1"/>
</dbReference>
<dbReference type="Proteomes" id="UP000185944">
    <property type="component" value="Unassembled WGS sequence"/>
</dbReference>
<accession>A0A177EDR7</accession>
<dbReference type="InterPro" id="IPR050113">
    <property type="entry name" value="Ub_conjugating_enzyme"/>
</dbReference>
<dbReference type="AlphaFoldDB" id="A0A177EDR7"/>
<organism evidence="3 4">
    <name type="scientific">Nematocida displodere</name>
    <dbReference type="NCBI Taxonomy" id="1805483"/>
    <lineage>
        <taxon>Eukaryota</taxon>
        <taxon>Fungi</taxon>
        <taxon>Fungi incertae sedis</taxon>
        <taxon>Microsporidia</taxon>
        <taxon>Nematocida</taxon>
    </lineage>
</organism>
<dbReference type="VEuPathDB" id="MicrosporidiaDB:NEDG_00784"/>
<dbReference type="OrthoDB" id="10249039at2759"/>
<evidence type="ECO:0000313" key="3">
    <source>
        <dbReference type="EMBL" id="OAG29651.1"/>
    </source>
</evidence>
<dbReference type="EMBL" id="LTDL01000040">
    <property type="protein sequence ID" value="OAG29651.1"/>
    <property type="molecule type" value="Genomic_DNA"/>
</dbReference>
<dbReference type="PANTHER" id="PTHR24067">
    <property type="entry name" value="UBIQUITIN-CONJUGATING ENZYME E2"/>
    <property type="match status" value="1"/>
</dbReference>
<sequence>MGKTPLSLLRIQRELEEVQINPKDQIAFERNPNDTGTVLYTLYLTDGIYANQAYTFAIHIPLDYPFAPPKPWCLQSVLHPSIDERGRVCLNITREDWSMRYGVQSVIFGLSAIFYELPEDTPLNKEALDLFRHSPQEYTAKAFETYSRQIPNTAYNTMK</sequence>
<reference evidence="3 4" key="1">
    <citation type="submission" date="2016-02" db="EMBL/GenBank/DDBJ databases">
        <title>Discovery of a natural microsporidian pathogen with a broad tissue tropism in Caenorhabditis elegans.</title>
        <authorList>
            <person name="Luallen R.J."/>
            <person name="Reinke A.W."/>
            <person name="Tong L."/>
            <person name="Botts M.R."/>
            <person name="Felix M.-A."/>
            <person name="Troemel E.R."/>
        </authorList>
    </citation>
    <scope>NUCLEOTIDE SEQUENCE [LARGE SCALE GENOMIC DNA]</scope>
    <source>
        <strain evidence="3 4">JUm2807</strain>
    </source>
</reference>
<comment type="caution">
    <text evidence="3">The sequence shown here is derived from an EMBL/GenBank/DDBJ whole genome shotgun (WGS) entry which is preliminary data.</text>
</comment>
<keyword evidence="4" id="KW-1185">Reference proteome</keyword>
<dbReference type="PROSITE" id="PS50127">
    <property type="entry name" value="UBC_2"/>
    <property type="match status" value="1"/>
</dbReference>
<name>A0A177EDR7_9MICR</name>
<dbReference type="SMART" id="SM00212">
    <property type="entry name" value="UBCc"/>
    <property type="match status" value="1"/>
</dbReference>
<protein>
    <submittedName>
        <fullName evidence="3">Ubiquitin-conjugating enzyme E2 M</fullName>
    </submittedName>
</protein>
<dbReference type="RefSeq" id="XP_067544299.1">
    <property type="nucleotide sequence ID" value="XM_067688202.1"/>
</dbReference>
<dbReference type="CDD" id="cd23794">
    <property type="entry name" value="UBCc_UBE2F_UBE2M"/>
    <property type="match status" value="1"/>
</dbReference>
<dbReference type="InterPro" id="IPR016135">
    <property type="entry name" value="UBQ-conjugating_enzyme/RWD"/>
</dbReference>
<proteinExistence type="predicted"/>
<evidence type="ECO:0000259" key="2">
    <source>
        <dbReference type="PROSITE" id="PS50127"/>
    </source>
</evidence>
<feature type="domain" description="UBC core" evidence="2">
    <location>
        <begin position="6"/>
        <end position="151"/>
    </location>
</feature>
<evidence type="ECO:0000313" key="4">
    <source>
        <dbReference type="Proteomes" id="UP000185944"/>
    </source>
</evidence>
<gene>
    <name evidence="3" type="ORF">NEDG_00784</name>
</gene>
<evidence type="ECO:0000256" key="1">
    <source>
        <dbReference type="ARBA" id="ARBA00022786"/>
    </source>
</evidence>
<dbReference type="InterPro" id="IPR000608">
    <property type="entry name" value="UBC"/>
</dbReference>